<gene>
    <name evidence="1" type="ORF">HA050_11755</name>
</gene>
<keyword evidence="2" id="KW-1185">Reference proteome</keyword>
<protein>
    <submittedName>
        <fullName evidence="1">Uncharacterized protein</fullName>
    </submittedName>
</protein>
<sequence>MESNEFLLGQENFLSGLPLKIPFEQGSVQFNEYERGWVQALRGNLKTSARSDNCFIPSRNGYIRLPK</sequence>
<organism evidence="1 2">
    <name type="scientific">Iodobacter violaceini</name>
    <dbReference type="NCBI Taxonomy" id="3044271"/>
    <lineage>
        <taxon>Bacteria</taxon>
        <taxon>Pseudomonadati</taxon>
        <taxon>Pseudomonadota</taxon>
        <taxon>Betaproteobacteria</taxon>
        <taxon>Neisseriales</taxon>
        <taxon>Chitinibacteraceae</taxon>
        <taxon>Iodobacter</taxon>
    </lineage>
</organism>
<comment type="caution">
    <text evidence="1">The sequence shown here is derived from an EMBL/GenBank/DDBJ whole genome shotgun (WGS) entry which is preliminary data.</text>
</comment>
<dbReference type="RefSeq" id="WP_166826177.1">
    <property type="nucleotide sequence ID" value="NZ_JAAOLX010000005.1"/>
</dbReference>
<proteinExistence type="predicted"/>
<name>A0ABX0L2J9_9NEIS</name>
<dbReference type="Proteomes" id="UP000712570">
    <property type="component" value="Unassembled WGS sequence"/>
</dbReference>
<reference evidence="1 2" key="1">
    <citation type="submission" date="2020-03" db="EMBL/GenBank/DDBJ databases">
        <title>Draft genome sequence of environmentally isolated violet-colored cultures.</title>
        <authorList>
            <person name="Wilson H.S."/>
        </authorList>
    </citation>
    <scope>NUCLEOTIDE SEQUENCE [LARGE SCALE GENOMIC DNA]</scope>
    <source>
        <strain evidence="1 2">HSC-16F04</strain>
    </source>
</reference>
<evidence type="ECO:0000313" key="1">
    <source>
        <dbReference type="EMBL" id="NHQ86793.1"/>
    </source>
</evidence>
<dbReference type="EMBL" id="JAAOLX010000005">
    <property type="protein sequence ID" value="NHQ86793.1"/>
    <property type="molecule type" value="Genomic_DNA"/>
</dbReference>
<accession>A0ABX0L2J9</accession>
<evidence type="ECO:0000313" key="2">
    <source>
        <dbReference type="Proteomes" id="UP000712570"/>
    </source>
</evidence>